<reference evidence="1" key="1">
    <citation type="journal article" date="2017" name="Nature">
        <title>The sunflower genome provides insights into oil metabolism, flowering and Asterid evolution.</title>
        <authorList>
            <person name="Badouin H."/>
            <person name="Gouzy J."/>
            <person name="Grassa C.J."/>
            <person name="Murat F."/>
            <person name="Staton S.E."/>
            <person name="Cottret L."/>
            <person name="Lelandais-Briere C."/>
            <person name="Owens G.L."/>
            <person name="Carrere S."/>
            <person name="Mayjonade B."/>
            <person name="Legrand L."/>
            <person name="Gill N."/>
            <person name="Kane N.C."/>
            <person name="Bowers J.E."/>
            <person name="Hubner S."/>
            <person name="Bellec A."/>
            <person name="Berard A."/>
            <person name="Berges H."/>
            <person name="Blanchet N."/>
            <person name="Boniface M.C."/>
            <person name="Brunel D."/>
            <person name="Catrice O."/>
            <person name="Chaidir N."/>
            <person name="Claudel C."/>
            <person name="Donnadieu C."/>
            <person name="Faraut T."/>
            <person name="Fievet G."/>
            <person name="Helmstetter N."/>
            <person name="King M."/>
            <person name="Knapp S.J."/>
            <person name="Lai Z."/>
            <person name="Le Paslier M.C."/>
            <person name="Lippi Y."/>
            <person name="Lorenzon L."/>
            <person name="Mandel J.R."/>
            <person name="Marage G."/>
            <person name="Marchand G."/>
            <person name="Marquand E."/>
            <person name="Bret-Mestries E."/>
            <person name="Morien E."/>
            <person name="Nambeesan S."/>
            <person name="Nguyen T."/>
            <person name="Pegot-Espagnet P."/>
            <person name="Pouilly N."/>
            <person name="Raftis F."/>
            <person name="Sallet E."/>
            <person name="Schiex T."/>
            <person name="Thomas J."/>
            <person name="Vandecasteele C."/>
            <person name="Vares D."/>
            <person name="Vear F."/>
            <person name="Vautrin S."/>
            <person name="Crespi M."/>
            <person name="Mangin B."/>
            <person name="Burke J.M."/>
            <person name="Salse J."/>
            <person name="Munos S."/>
            <person name="Vincourt P."/>
            <person name="Rieseberg L.H."/>
            <person name="Langlade N.B."/>
        </authorList>
    </citation>
    <scope>NUCLEOTIDE SEQUENCE</scope>
    <source>
        <tissue evidence="1">Leaves</tissue>
    </source>
</reference>
<organism evidence="1 2">
    <name type="scientific">Helianthus annuus</name>
    <name type="common">Common sunflower</name>
    <dbReference type="NCBI Taxonomy" id="4232"/>
    <lineage>
        <taxon>Eukaryota</taxon>
        <taxon>Viridiplantae</taxon>
        <taxon>Streptophyta</taxon>
        <taxon>Embryophyta</taxon>
        <taxon>Tracheophyta</taxon>
        <taxon>Spermatophyta</taxon>
        <taxon>Magnoliopsida</taxon>
        <taxon>eudicotyledons</taxon>
        <taxon>Gunneridae</taxon>
        <taxon>Pentapetalae</taxon>
        <taxon>asterids</taxon>
        <taxon>campanulids</taxon>
        <taxon>Asterales</taxon>
        <taxon>Asteraceae</taxon>
        <taxon>Asteroideae</taxon>
        <taxon>Heliantheae alliance</taxon>
        <taxon>Heliantheae</taxon>
        <taxon>Helianthus</taxon>
    </lineage>
</organism>
<reference evidence="1" key="2">
    <citation type="submission" date="2020-06" db="EMBL/GenBank/DDBJ databases">
        <title>Helianthus annuus Genome sequencing and assembly Release 2.</title>
        <authorList>
            <person name="Gouzy J."/>
            <person name="Langlade N."/>
            <person name="Munos S."/>
        </authorList>
    </citation>
    <scope>NUCLEOTIDE SEQUENCE</scope>
    <source>
        <tissue evidence="1">Leaves</tissue>
    </source>
</reference>
<evidence type="ECO:0000313" key="1">
    <source>
        <dbReference type="EMBL" id="KAF5759634.1"/>
    </source>
</evidence>
<dbReference type="Proteomes" id="UP000215914">
    <property type="component" value="Unassembled WGS sequence"/>
</dbReference>
<name>A0A9K3DS20_HELAN</name>
<protein>
    <submittedName>
        <fullName evidence="1">Uncharacterized protein</fullName>
    </submittedName>
</protein>
<dbReference type="AlphaFoldDB" id="A0A9K3DS20"/>
<evidence type="ECO:0000313" key="2">
    <source>
        <dbReference type="Proteomes" id="UP000215914"/>
    </source>
</evidence>
<dbReference type="Gramene" id="mRNA:HanXRQr2_Chr16g0743581">
    <property type="protein sequence ID" value="mRNA:HanXRQr2_Chr16g0743581"/>
    <property type="gene ID" value="HanXRQr2_Chr16g0743581"/>
</dbReference>
<proteinExistence type="predicted"/>
<comment type="caution">
    <text evidence="1">The sequence shown here is derived from an EMBL/GenBank/DDBJ whole genome shotgun (WGS) entry which is preliminary data.</text>
</comment>
<gene>
    <name evidence="1" type="ORF">HanXRQr2_Chr16g0743581</name>
</gene>
<keyword evidence="2" id="KW-1185">Reference proteome</keyword>
<accession>A0A9K3DS20</accession>
<sequence>MMFATWVLEVNQLSQEFMDPNLVKAKLIITSGKGQVLAAGTAGQ</sequence>
<dbReference type="EMBL" id="MNCJ02000331">
    <property type="protein sequence ID" value="KAF5759634.1"/>
    <property type="molecule type" value="Genomic_DNA"/>
</dbReference>